<dbReference type="OrthoDB" id="8835701at2"/>
<proteinExistence type="predicted"/>
<dbReference type="AlphaFoldDB" id="A0A2S0MBX9"/>
<evidence type="ECO:0000256" key="1">
    <source>
        <dbReference type="ARBA" id="ARBA00004752"/>
    </source>
</evidence>
<feature type="transmembrane region" description="Helical" evidence="4">
    <location>
        <begin position="28"/>
        <end position="50"/>
    </location>
</feature>
<keyword evidence="7" id="KW-1185">Reference proteome</keyword>
<evidence type="ECO:0000313" key="6">
    <source>
        <dbReference type="EMBL" id="AVO33389.1"/>
    </source>
</evidence>
<dbReference type="InterPro" id="IPR036950">
    <property type="entry name" value="PBP_transglycosylase"/>
</dbReference>
<keyword evidence="4" id="KW-0812">Transmembrane</keyword>
<dbReference type="RefSeq" id="WP_106701952.1">
    <property type="nucleotide sequence ID" value="NZ_CP027666.1"/>
</dbReference>
<evidence type="ECO:0000313" key="7">
    <source>
        <dbReference type="Proteomes" id="UP000239709"/>
    </source>
</evidence>
<dbReference type="GO" id="GO:0030288">
    <property type="term" value="C:outer membrane-bounded periplasmic space"/>
    <property type="evidence" value="ECO:0007669"/>
    <property type="project" value="TreeGrafter"/>
</dbReference>
<dbReference type="InterPro" id="IPR050396">
    <property type="entry name" value="Glycosyltr_51/Transpeptidase"/>
</dbReference>
<keyword evidence="4" id="KW-0472">Membrane</keyword>
<evidence type="ECO:0000256" key="2">
    <source>
        <dbReference type="ARBA" id="ARBA00022679"/>
    </source>
</evidence>
<dbReference type="Gene3D" id="1.10.3810.10">
    <property type="entry name" value="Biosynthetic peptidoglycan transglycosylase-like"/>
    <property type="match status" value="1"/>
</dbReference>
<gene>
    <name evidence="6" type="ORF">C6570_03305</name>
</gene>
<evidence type="ECO:0000256" key="4">
    <source>
        <dbReference type="SAM" id="Phobius"/>
    </source>
</evidence>
<comment type="pathway">
    <text evidence="1">Cell wall biogenesis; peptidoglycan biosynthesis.</text>
</comment>
<evidence type="ECO:0000256" key="3">
    <source>
        <dbReference type="SAM" id="MobiDB-lite"/>
    </source>
</evidence>
<reference evidence="6 7" key="1">
    <citation type="submission" date="2018-03" db="EMBL/GenBank/DDBJ databases">
        <title>Genome sequencing of Ottowia sp.</title>
        <authorList>
            <person name="Kim S.-J."/>
            <person name="Heo J."/>
            <person name="Kwon S.-W."/>
        </authorList>
    </citation>
    <scope>NUCLEOTIDE SEQUENCE [LARGE SCALE GENOMIC DNA]</scope>
    <source>
        <strain evidence="6 7">KADR8-3</strain>
    </source>
</reference>
<keyword evidence="4" id="KW-1133">Transmembrane helix</keyword>
<keyword evidence="2 6" id="KW-0808">Transferase</keyword>
<dbReference type="KEGG" id="otk:C6570_03305"/>
<dbReference type="PANTHER" id="PTHR32282:SF33">
    <property type="entry name" value="PEPTIDOGLYCAN GLYCOSYLTRANSFERASE"/>
    <property type="match status" value="1"/>
</dbReference>
<dbReference type="GO" id="GO:0009252">
    <property type="term" value="P:peptidoglycan biosynthetic process"/>
    <property type="evidence" value="ECO:0007669"/>
    <property type="project" value="TreeGrafter"/>
</dbReference>
<dbReference type="Proteomes" id="UP000239709">
    <property type="component" value="Chromosome"/>
</dbReference>
<accession>A0A2S0MBX9</accession>
<dbReference type="EMBL" id="CP027666">
    <property type="protein sequence ID" value="AVO33389.1"/>
    <property type="molecule type" value="Genomic_DNA"/>
</dbReference>
<dbReference type="GO" id="GO:0008955">
    <property type="term" value="F:peptidoglycan glycosyltransferase activity"/>
    <property type="evidence" value="ECO:0007669"/>
    <property type="project" value="TreeGrafter"/>
</dbReference>
<name>A0A2S0MBX9_9BURK</name>
<feature type="domain" description="Glycosyl transferase family 51" evidence="5">
    <location>
        <begin position="277"/>
        <end position="426"/>
    </location>
</feature>
<dbReference type="InterPro" id="IPR001264">
    <property type="entry name" value="Glyco_trans_51"/>
</dbReference>
<evidence type="ECO:0000259" key="5">
    <source>
        <dbReference type="Pfam" id="PF00912"/>
    </source>
</evidence>
<dbReference type="PANTHER" id="PTHR32282">
    <property type="entry name" value="BINDING PROTEIN TRANSPEPTIDASE, PUTATIVE-RELATED"/>
    <property type="match status" value="1"/>
</dbReference>
<dbReference type="Pfam" id="PF00912">
    <property type="entry name" value="Transgly"/>
    <property type="match status" value="1"/>
</dbReference>
<dbReference type="SUPFAM" id="SSF53955">
    <property type="entry name" value="Lysozyme-like"/>
    <property type="match status" value="1"/>
</dbReference>
<sequence>MTTPLADLPATPAPSAPRRAPGHWRRRLLWAALAVALTGLVLLGALGAVLRAALAPKPGEWAVDIGRAPFSLRASVPQLVWLGTTPWVGERLHGLRVATRLGPVTLGWVPAGAEGPQPVLTLHCEPCTLPLPAGAGQAALTLPAAQLALSRSITDTNGQHLQGRLLLGAEAANGARPVLSARWQAERRGAGWQVALRWQDAPVRDWLALVGPDLPELRSIQVDGTLALSAELTLPERQLQIHPVLTGFAVQGLGTAEWAHLRAACGPTVQHDPRGWLARAVLAAEDQNFYEHPGYDLPALLHNWQGNLRTGAVHGGGSTLTQQLAKLMVAGGDRTLQRKLRELLYAVEMEQTLGKARILQLYLNLAPWGERADGPPAQRALCGAEAAAQHWFKLPARRLSPRQAVTLAAMLRNPQREANRWASEGSVDRNRLIWIAEQVRGVPIRTRRALAAQLTQERAQWLVAAGRVGAERAEEPGEVLAGQAASQRVESVKLAAKMD</sequence>
<feature type="compositionally biased region" description="Low complexity" evidence="3">
    <location>
        <begin position="1"/>
        <end position="10"/>
    </location>
</feature>
<organism evidence="6 7">
    <name type="scientific">Ottowia oryzae</name>
    <dbReference type="NCBI Taxonomy" id="2109914"/>
    <lineage>
        <taxon>Bacteria</taxon>
        <taxon>Pseudomonadati</taxon>
        <taxon>Pseudomonadota</taxon>
        <taxon>Betaproteobacteria</taxon>
        <taxon>Burkholderiales</taxon>
        <taxon>Comamonadaceae</taxon>
        <taxon>Ottowia</taxon>
    </lineage>
</organism>
<dbReference type="InterPro" id="IPR023346">
    <property type="entry name" value="Lysozyme-like_dom_sf"/>
</dbReference>
<feature type="region of interest" description="Disordered" evidence="3">
    <location>
        <begin position="1"/>
        <end position="20"/>
    </location>
</feature>
<protein>
    <submittedName>
        <fullName evidence="6">Glycosyl transferase</fullName>
    </submittedName>
</protein>